<organism evidence="1 2">
    <name type="scientific">Methylobrevis pamukkalensis</name>
    <dbReference type="NCBI Taxonomy" id="1439726"/>
    <lineage>
        <taxon>Bacteria</taxon>
        <taxon>Pseudomonadati</taxon>
        <taxon>Pseudomonadota</taxon>
        <taxon>Alphaproteobacteria</taxon>
        <taxon>Hyphomicrobiales</taxon>
        <taxon>Pleomorphomonadaceae</taxon>
        <taxon>Methylobrevis</taxon>
    </lineage>
</organism>
<protein>
    <recommendedName>
        <fullName evidence="3">DUF1284 domain-containing protein</fullName>
    </recommendedName>
</protein>
<proteinExistence type="predicted"/>
<comment type="caution">
    <text evidence="1">The sequence shown here is derived from an EMBL/GenBank/DDBJ whole genome shotgun (WGS) entry which is preliminary data.</text>
</comment>
<dbReference type="Pfam" id="PF06935">
    <property type="entry name" value="DUF1284"/>
    <property type="match status" value="1"/>
</dbReference>
<evidence type="ECO:0000313" key="2">
    <source>
        <dbReference type="Proteomes" id="UP000094622"/>
    </source>
</evidence>
<sequence length="153" mass="15799">MTTCNAPDGPGDPPVRLRAHHLLCMLTYVGEGYSPAFVANYDRMVARIAAGAQILIVEGPDDICAPLLGDAEAHCRAASVLARDQRAQQVVAAMTGQDTAPGLRLVPTAGLLARMRAAVARGDGLSACGGCEWADLCARVAAAGYSGARLPAR</sequence>
<dbReference type="Proteomes" id="UP000094622">
    <property type="component" value="Unassembled WGS sequence"/>
</dbReference>
<keyword evidence="2" id="KW-1185">Reference proteome</keyword>
<dbReference type="AlphaFoldDB" id="A0A1E3GWS8"/>
<dbReference type="EMBL" id="MCRJ01000169">
    <property type="protein sequence ID" value="ODN68500.1"/>
    <property type="molecule type" value="Genomic_DNA"/>
</dbReference>
<gene>
    <name evidence="1" type="ORF">A6302_04202</name>
</gene>
<accession>A0A1E3GWS8</accession>
<dbReference type="OrthoDB" id="6195504at2"/>
<evidence type="ECO:0000313" key="1">
    <source>
        <dbReference type="EMBL" id="ODN68500.1"/>
    </source>
</evidence>
<dbReference type="RefSeq" id="WP_069308336.1">
    <property type="nucleotide sequence ID" value="NZ_MCRJ01000169.1"/>
</dbReference>
<name>A0A1E3GWS8_9HYPH</name>
<dbReference type="InterPro" id="IPR009702">
    <property type="entry name" value="DUF1284"/>
</dbReference>
<reference evidence="1 2" key="1">
    <citation type="submission" date="2016-07" db="EMBL/GenBank/DDBJ databases">
        <title>Draft Genome Sequence of Methylobrevis pamukkalensis PK2.</title>
        <authorList>
            <person name="Vasilenko O.V."/>
            <person name="Doronina N.V."/>
            <person name="Shmareva M.N."/>
            <person name="Tarlachkov S.V."/>
            <person name="Mustakhimov I."/>
            <person name="Trotsenko Y.A."/>
        </authorList>
    </citation>
    <scope>NUCLEOTIDE SEQUENCE [LARGE SCALE GENOMIC DNA]</scope>
    <source>
        <strain evidence="1 2">PK2</strain>
    </source>
</reference>
<evidence type="ECO:0008006" key="3">
    <source>
        <dbReference type="Google" id="ProtNLM"/>
    </source>
</evidence>